<dbReference type="InterPro" id="IPR003148">
    <property type="entry name" value="RCK_N"/>
</dbReference>
<feature type="domain" description="RCK C-terminal" evidence="2">
    <location>
        <begin position="135"/>
        <end position="218"/>
    </location>
</feature>
<evidence type="ECO:0008006" key="5">
    <source>
        <dbReference type="Google" id="ProtNLM"/>
    </source>
</evidence>
<comment type="caution">
    <text evidence="3">The sequence shown here is derived from an EMBL/GenBank/DDBJ whole genome shotgun (WGS) entry which is preliminary data.</text>
</comment>
<evidence type="ECO:0000313" key="3">
    <source>
        <dbReference type="EMBL" id="ODG92811.1"/>
    </source>
</evidence>
<evidence type="ECO:0000259" key="1">
    <source>
        <dbReference type="PROSITE" id="PS51201"/>
    </source>
</evidence>
<dbReference type="InterPro" id="IPR036721">
    <property type="entry name" value="RCK_C_sf"/>
</dbReference>
<protein>
    <recommendedName>
        <fullName evidence="5">TrkA family potassium uptake protein</fullName>
    </recommendedName>
</protein>
<dbReference type="Proteomes" id="UP000094580">
    <property type="component" value="Unassembled WGS sequence"/>
</dbReference>
<dbReference type="Gene3D" id="3.40.50.720">
    <property type="entry name" value="NAD(P)-binding Rossmann-like Domain"/>
    <property type="match status" value="1"/>
</dbReference>
<dbReference type="PANTHER" id="PTHR43833">
    <property type="entry name" value="POTASSIUM CHANNEL PROTEIN 2-RELATED-RELATED"/>
    <property type="match status" value="1"/>
</dbReference>
<dbReference type="InterPro" id="IPR036291">
    <property type="entry name" value="NAD(P)-bd_dom_sf"/>
</dbReference>
<dbReference type="Gene3D" id="3.30.70.1450">
    <property type="entry name" value="Regulator of K+ conductance, C-terminal domain"/>
    <property type="match status" value="1"/>
</dbReference>
<organism evidence="3 4">
    <name type="scientific">Gottfriedia luciferensis</name>
    <dbReference type="NCBI Taxonomy" id="178774"/>
    <lineage>
        <taxon>Bacteria</taxon>
        <taxon>Bacillati</taxon>
        <taxon>Bacillota</taxon>
        <taxon>Bacilli</taxon>
        <taxon>Bacillales</taxon>
        <taxon>Bacillaceae</taxon>
        <taxon>Gottfriedia</taxon>
    </lineage>
</organism>
<sequence>MPKQYLVIGAGRFGRGIVKEFDRLGHEVVVCDKDKKTLEQLEEYTEYAVIGDLREESILEDLNVSQFDAVFVAIGTDSLASILITRRLKERKVKRIICKANNREVGGILESIGADLVIYPEEEAGHKAARMEAMSGIIEYIEITKNVAGVETVIPEKLVGKTLREMSFSMKYGITVVLIIRDGEPMVSQIGDVVFQSGDLIFIVGEKSKIELFKKKVG</sequence>
<dbReference type="InterPro" id="IPR006037">
    <property type="entry name" value="RCK_C"/>
</dbReference>
<dbReference type="PROSITE" id="PS51201">
    <property type="entry name" value="RCK_N"/>
    <property type="match status" value="1"/>
</dbReference>
<dbReference type="Pfam" id="PF02254">
    <property type="entry name" value="TrkA_N"/>
    <property type="match status" value="1"/>
</dbReference>
<dbReference type="EMBL" id="MDKC01000005">
    <property type="protein sequence ID" value="ODG92811.1"/>
    <property type="molecule type" value="Genomic_DNA"/>
</dbReference>
<accession>A0ABX2ZST0</accession>
<dbReference type="Pfam" id="PF02080">
    <property type="entry name" value="TrkA_C"/>
    <property type="match status" value="1"/>
</dbReference>
<dbReference type="InterPro" id="IPR050721">
    <property type="entry name" value="Trk_Ktr_HKT_K-transport"/>
</dbReference>
<evidence type="ECO:0000259" key="2">
    <source>
        <dbReference type="PROSITE" id="PS51202"/>
    </source>
</evidence>
<dbReference type="SUPFAM" id="SSF51735">
    <property type="entry name" value="NAD(P)-binding Rossmann-fold domains"/>
    <property type="match status" value="1"/>
</dbReference>
<evidence type="ECO:0000313" key="4">
    <source>
        <dbReference type="Proteomes" id="UP000094580"/>
    </source>
</evidence>
<gene>
    <name evidence="3" type="ORF">BED47_18005</name>
</gene>
<feature type="domain" description="RCK N-terminal" evidence="1">
    <location>
        <begin position="2"/>
        <end position="118"/>
    </location>
</feature>
<proteinExistence type="predicted"/>
<reference evidence="3 4" key="1">
    <citation type="submission" date="2016-07" db="EMBL/GenBank/DDBJ databases">
        <authorList>
            <person name="Townsley L."/>
            <person name="Shank E.A."/>
        </authorList>
    </citation>
    <scope>NUCLEOTIDE SEQUENCE [LARGE SCALE GENOMIC DNA]</scope>
    <source>
        <strain evidence="3 4">CH01</strain>
    </source>
</reference>
<name>A0ABX2ZST0_9BACI</name>
<dbReference type="PROSITE" id="PS51202">
    <property type="entry name" value="RCK_C"/>
    <property type="match status" value="1"/>
</dbReference>
<dbReference type="RefSeq" id="WP_069033009.1">
    <property type="nucleotide sequence ID" value="NZ_MDKC01000005.1"/>
</dbReference>
<keyword evidence="4" id="KW-1185">Reference proteome</keyword>
<dbReference type="PANTHER" id="PTHR43833:SF7">
    <property type="entry name" value="KTR SYSTEM POTASSIUM UPTAKE PROTEIN C"/>
    <property type="match status" value="1"/>
</dbReference>
<dbReference type="SUPFAM" id="SSF116726">
    <property type="entry name" value="TrkA C-terminal domain-like"/>
    <property type="match status" value="1"/>
</dbReference>